<reference evidence="1" key="1">
    <citation type="submission" date="2014-09" db="EMBL/GenBank/DDBJ databases">
        <authorList>
            <person name="Magalhaes I.L.F."/>
            <person name="Oliveira U."/>
            <person name="Santos F.R."/>
            <person name="Vidigal T.H.D.A."/>
            <person name="Brescovit A.D."/>
            <person name="Santos A.J."/>
        </authorList>
    </citation>
    <scope>NUCLEOTIDE SEQUENCE</scope>
    <source>
        <tissue evidence="1">Shoot tissue taken approximately 20 cm above the soil surface</tissue>
    </source>
</reference>
<sequence>MSIVSPIEYTIQQKRGNYVDNLMIASQLWLHILLISPNFH</sequence>
<accession>A0A0A9FX98</accession>
<evidence type="ECO:0000313" key="1">
    <source>
        <dbReference type="EMBL" id="JAE14926.1"/>
    </source>
</evidence>
<protein>
    <submittedName>
        <fullName evidence="1">Uncharacterized protein</fullName>
    </submittedName>
</protein>
<name>A0A0A9FX98_ARUDO</name>
<organism evidence="1">
    <name type="scientific">Arundo donax</name>
    <name type="common">Giant reed</name>
    <name type="synonym">Donax arundinaceus</name>
    <dbReference type="NCBI Taxonomy" id="35708"/>
    <lineage>
        <taxon>Eukaryota</taxon>
        <taxon>Viridiplantae</taxon>
        <taxon>Streptophyta</taxon>
        <taxon>Embryophyta</taxon>
        <taxon>Tracheophyta</taxon>
        <taxon>Spermatophyta</taxon>
        <taxon>Magnoliopsida</taxon>
        <taxon>Liliopsida</taxon>
        <taxon>Poales</taxon>
        <taxon>Poaceae</taxon>
        <taxon>PACMAD clade</taxon>
        <taxon>Arundinoideae</taxon>
        <taxon>Arundineae</taxon>
        <taxon>Arundo</taxon>
    </lineage>
</organism>
<reference evidence="1" key="2">
    <citation type="journal article" date="2015" name="Data Brief">
        <title>Shoot transcriptome of the giant reed, Arundo donax.</title>
        <authorList>
            <person name="Barrero R.A."/>
            <person name="Guerrero F.D."/>
            <person name="Moolhuijzen P."/>
            <person name="Goolsby J.A."/>
            <person name="Tidwell J."/>
            <person name="Bellgard S.E."/>
            <person name="Bellgard M.I."/>
        </authorList>
    </citation>
    <scope>NUCLEOTIDE SEQUENCE</scope>
    <source>
        <tissue evidence="1">Shoot tissue taken approximately 20 cm above the soil surface</tissue>
    </source>
</reference>
<dbReference type="EMBL" id="GBRH01182970">
    <property type="protein sequence ID" value="JAE14926.1"/>
    <property type="molecule type" value="Transcribed_RNA"/>
</dbReference>
<dbReference type="AlphaFoldDB" id="A0A0A9FX98"/>
<proteinExistence type="predicted"/>